<accession>A0A7V2WLS7</accession>
<sequence length="53" mass="5971">MLKAFVLQALYGLSDGALATQIRDRSSFQRFLGLTPGDPVANAHAIWKWRERP</sequence>
<dbReference type="InterPro" id="IPR008490">
    <property type="entry name" value="Transposase_InsH_N"/>
</dbReference>
<proteinExistence type="predicted"/>
<reference evidence="2" key="1">
    <citation type="journal article" date="2020" name="mSystems">
        <title>Genome- and Community-Level Interaction Insights into Carbon Utilization and Element Cycling Functions of Hydrothermarchaeota in Hydrothermal Sediment.</title>
        <authorList>
            <person name="Zhou Z."/>
            <person name="Liu Y."/>
            <person name="Xu W."/>
            <person name="Pan J."/>
            <person name="Luo Z.H."/>
            <person name="Li M."/>
        </authorList>
    </citation>
    <scope>NUCLEOTIDE SEQUENCE [LARGE SCALE GENOMIC DNA]</scope>
    <source>
        <strain evidence="2">HyVt-513</strain>
    </source>
</reference>
<feature type="domain" description="Transposase InsH N-terminal" evidence="1">
    <location>
        <begin position="1"/>
        <end position="52"/>
    </location>
</feature>
<feature type="non-terminal residue" evidence="2">
    <location>
        <position position="53"/>
    </location>
</feature>
<dbReference type="Proteomes" id="UP000885722">
    <property type="component" value="Unassembled WGS sequence"/>
</dbReference>
<dbReference type="Pfam" id="PF05598">
    <property type="entry name" value="DUF772"/>
    <property type="match status" value="1"/>
</dbReference>
<protein>
    <submittedName>
        <fullName evidence="2">Transposase</fullName>
    </submittedName>
</protein>
<dbReference type="EMBL" id="DRNO01000218">
    <property type="protein sequence ID" value="HFC03868.1"/>
    <property type="molecule type" value="Genomic_DNA"/>
</dbReference>
<organism evidence="2">
    <name type="scientific">Nitratifractor salsuginis</name>
    <dbReference type="NCBI Taxonomy" id="269261"/>
    <lineage>
        <taxon>Bacteria</taxon>
        <taxon>Pseudomonadati</taxon>
        <taxon>Campylobacterota</taxon>
        <taxon>Epsilonproteobacteria</taxon>
        <taxon>Campylobacterales</taxon>
        <taxon>Sulfurovaceae</taxon>
        <taxon>Nitratifractor</taxon>
    </lineage>
</organism>
<name>A0A7V2WLS7_9BACT</name>
<evidence type="ECO:0000259" key="1">
    <source>
        <dbReference type="Pfam" id="PF05598"/>
    </source>
</evidence>
<dbReference type="AlphaFoldDB" id="A0A7V2WLS7"/>
<evidence type="ECO:0000313" key="2">
    <source>
        <dbReference type="EMBL" id="HFC03868.1"/>
    </source>
</evidence>
<gene>
    <name evidence="2" type="ORF">ENJ74_03240</name>
</gene>
<comment type="caution">
    <text evidence="2">The sequence shown here is derived from an EMBL/GenBank/DDBJ whole genome shotgun (WGS) entry which is preliminary data.</text>
</comment>